<protein>
    <submittedName>
        <fullName evidence="2">Uncharacterized protein</fullName>
    </submittedName>
</protein>
<dbReference type="Proteomes" id="UP001590950">
    <property type="component" value="Unassembled WGS sequence"/>
</dbReference>
<evidence type="ECO:0000313" key="2">
    <source>
        <dbReference type="EMBL" id="KAL2040387.1"/>
    </source>
</evidence>
<feature type="region of interest" description="Disordered" evidence="1">
    <location>
        <begin position="139"/>
        <end position="161"/>
    </location>
</feature>
<name>A0ABR4A381_9LECA</name>
<evidence type="ECO:0000313" key="3">
    <source>
        <dbReference type="Proteomes" id="UP001590950"/>
    </source>
</evidence>
<accession>A0ABR4A381</accession>
<sequence length="426" mass="46400">MPFITSQQNRAVAIGDTTDGTCTKGAVAIGDTTDGTCTKDGDTNFPEIGDVDNLTIGEIIAEDDDWLGDFGIGGNDWKADMTGKVASCEPSHGDELDNEYGYVGLQCPSSNNGCSNHDARQRVIEVGFRRPAVTSRAHREQLEEEYQQYEREDSSEEDAWDEEALKPSWLASSHDNLDESWNIPLSPSPDDKVIGKAAVGADLESELALAMEEDALNDPVELDATTLELIAYTQSFRNPQGRKKDSKAMPGEPCVPPIKCQLYNSRPLPPYSFDNPLCLADSESSRTFPQDYEDWYEVGCSKGCLNDRTDAVEAAEALKILSFDLSSRAARARKSTALEDEVLDRWLDQSIATTNDLLRAGKTALASKASEMVGRVLANEKGVVTVGYGSSTTGPVEEESKDITSERSLSSRGHCSVLTEVISRDN</sequence>
<feature type="compositionally biased region" description="Acidic residues" evidence="1">
    <location>
        <begin position="142"/>
        <end position="161"/>
    </location>
</feature>
<proteinExistence type="predicted"/>
<organism evidence="2 3">
    <name type="scientific">Stereocaulon virgatum</name>
    <dbReference type="NCBI Taxonomy" id="373712"/>
    <lineage>
        <taxon>Eukaryota</taxon>
        <taxon>Fungi</taxon>
        <taxon>Dikarya</taxon>
        <taxon>Ascomycota</taxon>
        <taxon>Pezizomycotina</taxon>
        <taxon>Lecanoromycetes</taxon>
        <taxon>OSLEUM clade</taxon>
        <taxon>Lecanoromycetidae</taxon>
        <taxon>Lecanorales</taxon>
        <taxon>Lecanorineae</taxon>
        <taxon>Stereocaulaceae</taxon>
        <taxon>Stereocaulon</taxon>
    </lineage>
</organism>
<comment type="caution">
    <text evidence="2">The sequence shown here is derived from an EMBL/GenBank/DDBJ whole genome shotgun (WGS) entry which is preliminary data.</text>
</comment>
<dbReference type="EMBL" id="JBEFKJ010000021">
    <property type="protein sequence ID" value="KAL2040387.1"/>
    <property type="molecule type" value="Genomic_DNA"/>
</dbReference>
<feature type="region of interest" description="Disordered" evidence="1">
    <location>
        <begin position="389"/>
        <end position="411"/>
    </location>
</feature>
<keyword evidence="3" id="KW-1185">Reference proteome</keyword>
<gene>
    <name evidence="2" type="ORF">N7G274_006830</name>
</gene>
<reference evidence="2 3" key="1">
    <citation type="submission" date="2024-09" db="EMBL/GenBank/DDBJ databases">
        <title>Rethinking Asexuality: The Enigmatic Case of Functional Sexual Genes in Lepraria (Stereocaulaceae).</title>
        <authorList>
            <person name="Doellman M."/>
            <person name="Sun Y."/>
            <person name="Barcenas-Pena A."/>
            <person name="Lumbsch H.T."/>
            <person name="Grewe F."/>
        </authorList>
    </citation>
    <scope>NUCLEOTIDE SEQUENCE [LARGE SCALE GENOMIC DNA]</scope>
    <source>
        <strain evidence="2 3">Mercado 3170</strain>
    </source>
</reference>
<evidence type="ECO:0000256" key="1">
    <source>
        <dbReference type="SAM" id="MobiDB-lite"/>
    </source>
</evidence>